<feature type="domain" description="Alpha-L-rhamnosidase six-hairpin glycosidase" evidence="3">
    <location>
        <begin position="183"/>
        <end position="508"/>
    </location>
</feature>
<evidence type="ECO:0000313" key="6">
    <source>
        <dbReference type="Proteomes" id="UP001320876"/>
    </source>
</evidence>
<name>A0ABT3GQC8_9BACT</name>
<dbReference type="InterPro" id="IPR035396">
    <property type="entry name" value="Bac_rhamnosid6H"/>
</dbReference>
<feature type="region of interest" description="Disordered" evidence="1">
    <location>
        <begin position="549"/>
        <end position="569"/>
    </location>
</feature>
<comment type="caution">
    <text evidence="5">The sequence shown here is derived from an EMBL/GenBank/DDBJ whole genome shotgun (WGS) entry which is preliminary data.</text>
</comment>
<dbReference type="Pfam" id="PF17389">
    <property type="entry name" value="Bac_rhamnosid6H"/>
    <property type="match status" value="1"/>
</dbReference>
<dbReference type="InterPro" id="IPR008928">
    <property type="entry name" value="6-hairpin_glycosidase_sf"/>
</dbReference>
<protein>
    <recommendedName>
        <fullName evidence="7">Alpha-L-rhamnosidase</fullName>
    </recommendedName>
</protein>
<dbReference type="SUPFAM" id="SSF48208">
    <property type="entry name" value="Six-hairpin glycosidases"/>
    <property type="match status" value="1"/>
</dbReference>
<evidence type="ECO:0000313" key="5">
    <source>
        <dbReference type="EMBL" id="MCW1925724.1"/>
    </source>
</evidence>
<dbReference type="EMBL" id="JAPDDT010000016">
    <property type="protein sequence ID" value="MCW1925724.1"/>
    <property type="molecule type" value="Genomic_DNA"/>
</dbReference>
<dbReference type="Gene3D" id="2.60.420.10">
    <property type="entry name" value="Maltose phosphorylase, domain 3"/>
    <property type="match status" value="1"/>
</dbReference>
<feature type="compositionally biased region" description="Basic and acidic residues" evidence="1">
    <location>
        <begin position="549"/>
        <end position="560"/>
    </location>
</feature>
<evidence type="ECO:0000259" key="4">
    <source>
        <dbReference type="Pfam" id="PF17390"/>
    </source>
</evidence>
<dbReference type="RefSeq" id="WP_264489831.1">
    <property type="nucleotide sequence ID" value="NZ_JAPDDT010000016.1"/>
</dbReference>
<dbReference type="PANTHER" id="PTHR34987:SF4">
    <property type="entry name" value="ALPHA-L-RHAMNOSIDASE C-TERMINAL DOMAIN-CONTAINING PROTEIN"/>
    <property type="match status" value="1"/>
</dbReference>
<feature type="chain" id="PRO_5046547099" description="Alpha-L-rhamnosidase" evidence="2">
    <location>
        <begin position="17"/>
        <end position="569"/>
    </location>
</feature>
<evidence type="ECO:0000256" key="2">
    <source>
        <dbReference type="SAM" id="SignalP"/>
    </source>
</evidence>
<dbReference type="Pfam" id="PF17390">
    <property type="entry name" value="Bac_rhamnosid_C"/>
    <property type="match status" value="1"/>
</dbReference>
<reference evidence="5 6" key="1">
    <citation type="submission" date="2022-10" db="EMBL/GenBank/DDBJ databases">
        <title>Luteolibacter arcticus strain CCTCC AB 2014275, whole genome shotgun sequencing project.</title>
        <authorList>
            <person name="Zhao G."/>
            <person name="Shen L."/>
        </authorList>
    </citation>
    <scope>NUCLEOTIDE SEQUENCE [LARGE SCALE GENOMIC DNA]</scope>
    <source>
        <strain evidence="5 6">CCTCC AB 2014275</strain>
    </source>
</reference>
<dbReference type="InterPro" id="IPR012341">
    <property type="entry name" value="6hp_glycosidase-like_sf"/>
</dbReference>
<dbReference type="Proteomes" id="UP001320876">
    <property type="component" value="Unassembled WGS sequence"/>
</dbReference>
<dbReference type="InterPro" id="IPR035398">
    <property type="entry name" value="Bac_rhamnosid_C"/>
</dbReference>
<keyword evidence="6" id="KW-1185">Reference proteome</keyword>
<dbReference type="Gene3D" id="1.50.10.10">
    <property type="match status" value="1"/>
</dbReference>
<dbReference type="PANTHER" id="PTHR34987">
    <property type="entry name" value="C, PUTATIVE (AFU_ORTHOLOGUE AFUA_3G02880)-RELATED"/>
    <property type="match status" value="1"/>
</dbReference>
<feature type="domain" description="Alpha-L-rhamnosidase C-terminal" evidence="4">
    <location>
        <begin position="510"/>
        <end position="567"/>
    </location>
</feature>
<gene>
    <name evidence="5" type="ORF">OKA05_24415</name>
</gene>
<organism evidence="5 6">
    <name type="scientific">Luteolibacter arcticus</name>
    <dbReference type="NCBI Taxonomy" id="1581411"/>
    <lineage>
        <taxon>Bacteria</taxon>
        <taxon>Pseudomonadati</taxon>
        <taxon>Verrucomicrobiota</taxon>
        <taxon>Verrucomicrobiia</taxon>
        <taxon>Verrucomicrobiales</taxon>
        <taxon>Verrucomicrobiaceae</taxon>
        <taxon>Luteolibacter</taxon>
    </lineage>
</organism>
<feature type="signal peptide" evidence="2">
    <location>
        <begin position="1"/>
        <end position="16"/>
    </location>
</feature>
<keyword evidence="2" id="KW-0732">Signal</keyword>
<evidence type="ECO:0000256" key="1">
    <source>
        <dbReference type="SAM" id="MobiDB-lite"/>
    </source>
</evidence>
<sequence>MKIPSFLLLCASTAFALPPELEGRAEKTGIASFVVAPTRIAWKSESGVENPDNLFQPKSGQAMLTEVAPPLVLNPGAGIVIDFGAEISGSVELFTTMTQGKDMPSVRVRFGESFTESMAELGARGAQNDHALRDQTVKLPWLGKTSIGPSAFRFVRLDNVDPKIPLLLGEIHAILTLRDIPYLGSFRCSDERLNRIWQTAAYTVHLNMQEYLWDGIKRDRLVWLGDMHPEVSVINAVFGANEVVPKSLDLIRDRTPVTEWMNGISSYSMWWVLIHEEWHRHHGDLAYLKQQQDYLDQLLRRLTTYVDADGRETLDGMRFLDWPTFENKTAVHEGLQAMMVLTMDSGARIMSLLGDAESAALCSETAARLRKHQPEASGRKSPAALLALAGLLDANQVAEQTLKRNGPADLSTFYGFYVLNALAKSGDIDTAIDFISKYWGGMLDHGATTFWEDFDLAWTENAGRIDGPVPAGKKDLHGDFGAHCYLGFRHSLCHGWAGGPAAWLSRQVLGIEPASPGFSEVHIRPQLGPLAWAEGTYPTPKGVIRVRHERKEDGSIESKIDLPPGVRRR</sequence>
<proteinExistence type="predicted"/>
<evidence type="ECO:0000259" key="3">
    <source>
        <dbReference type="Pfam" id="PF17389"/>
    </source>
</evidence>
<accession>A0ABT3GQC8</accession>
<evidence type="ECO:0008006" key="7">
    <source>
        <dbReference type="Google" id="ProtNLM"/>
    </source>
</evidence>